<evidence type="ECO:0000256" key="1">
    <source>
        <dbReference type="ARBA" id="ARBA00004236"/>
    </source>
</evidence>
<dbReference type="RefSeq" id="WP_072879839.1">
    <property type="nucleotide sequence ID" value="NZ_FQVT01000007.1"/>
</dbReference>
<feature type="domain" description="Glycosyltransferase 2-like" evidence="6">
    <location>
        <begin position="3"/>
        <end position="115"/>
    </location>
</feature>
<name>A0A1M5I897_SALEC</name>
<evidence type="ECO:0000259" key="6">
    <source>
        <dbReference type="Pfam" id="PF00535"/>
    </source>
</evidence>
<dbReference type="Proteomes" id="UP000183945">
    <property type="component" value="Unassembled WGS sequence"/>
</dbReference>
<evidence type="ECO:0000313" key="7">
    <source>
        <dbReference type="EMBL" id="SHG24013.1"/>
    </source>
</evidence>
<gene>
    <name evidence="7" type="ORF">SAMN05444483_1072</name>
</gene>
<evidence type="ECO:0000313" key="8">
    <source>
        <dbReference type="Proteomes" id="UP000183945"/>
    </source>
</evidence>
<evidence type="ECO:0000256" key="5">
    <source>
        <dbReference type="ARBA" id="ARBA00023136"/>
    </source>
</evidence>
<organism evidence="7 8">
    <name type="scientific">Salegentibacter echinorum</name>
    <dbReference type="NCBI Taxonomy" id="1073325"/>
    <lineage>
        <taxon>Bacteria</taxon>
        <taxon>Pseudomonadati</taxon>
        <taxon>Bacteroidota</taxon>
        <taxon>Flavobacteriia</taxon>
        <taxon>Flavobacteriales</taxon>
        <taxon>Flavobacteriaceae</taxon>
        <taxon>Salegentibacter</taxon>
    </lineage>
</organism>
<dbReference type="GO" id="GO:0016757">
    <property type="term" value="F:glycosyltransferase activity"/>
    <property type="evidence" value="ECO:0007669"/>
    <property type="project" value="UniProtKB-KW"/>
</dbReference>
<proteinExistence type="predicted"/>
<keyword evidence="5" id="KW-0472">Membrane</keyword>
<dbReference type="PANTHER" id="PTHR43646:SF2">
    <property type="entry name" value="GLYCOSYLTRANSFERASE 2-LIKE DOMAIN-CONTAINING PROTEIN"/>
    <property type="match status" value="1"/>
</dbReference>
<dbReference type="Pfam" id="PF00535">
    <property type="entry name" value="Glycos_transf_2"/>
    <property type="match status" value="1"/>
</dbReference>
<dbReference type="GO" id="GO:0005886">
    <property type="term" value="C:plasma membrane"/>
    <property type="evidence" value="ECO:0007669"/>
    <property type="project" value="UniProtKB-SubCell"/>
</dbReference>
<evidence type="ECO:0000256" key="2">
    <source>
        <dbReference type="ARBA" id="ARBA00022475"/>
    </source>
</evidence>
<comment type="subcellular location">
    <subcellularLocation>
        <location evidence="1">Cell membrane</location>
    </subcellularLocation>
</comment>
<dbReference type="NCBIfam" id="TIGR04283">
    <property type="entry name" value="glyco_like_mftF"/>
    <property type="match status" value="1"/>
</dbReference>
<dbReference type="EMBL" id="FQVT01000007">
    <property type="protein sequence ID" value="SHG24013.1"/>
    <property type="molecule type" value="Genomic_DNA"/>
</dbReference>
<keyword evidence="8" id="KW-1185">Reference proteome</keyword>
<protein>
    <recommendedName>
        <fullName evidence="6">Glycosyltransferase 2-like domain-containing protein</fullName>
    </recommendedName>
</protein>
<dbReference type="CDD" id="cd02522">
    <property type="entry name" value="GT_2_like_a"/>
    <property type="match status" value="1"/>
</dbReference>
<keyword evidence="2" id="KW-1003">Cell membrane</keyword>
<keyword evidence="4" id="KW-0808">Transferase</keyword>
<evidence type="ECO:0000256" key="3">
    <source>
        <dbReference type="ARBA" id="ARBA00022676"/>
    </source>
</evidence>
<dbReference type="InterPro" id="IPR026461">
    <property type="entry name" value="Trfase_2_rSAM/seldom_assoc"/>
</dbReference>
<dbReference type="Gene3D" id="3.90.550.10">
    <property type="entry name" value="Spore Coat Polysaccharide Biosynthesis Protein SpsA, Chain A"/>
    <property type="match status" value="1"/>
</dbReference>
<keyword evidence="3" id="KW-0328">Glycosyltransferase</keyword>
<dbReference type="OrthoDB" id="9810303at2"/>
<dbReference type="InterPro" id="IPR001173">
    <property type="entry name" value="Glyco_trans_2-like"/>
</dbReference>
<dbReference type="AlphaFoldDB" id="A0A1M5I897"/>
<accession>A0A1M5I897</accession>
<dbReference type="SUPFAM" id="SSF53448">
    <property type="entry name" value="Nucleotide-diphospho-sugar transferases"/>
    <property type="match status" value="1"/>
</dbReference>
<reference evidence="8" key="1">
    <citation type="submission" date="2016-11" db="EMBL/GenBank/DDBJ databases">
        <authorList>
            <person name="Varghese N."/>
            <person name="Submissions S."/>
        </authorList>
    </citation>
    <scope>NUCLEOTIDE SEQUENCE [LARGE SCALE GENOMIC DNA]</scope>
    <source>
        <strain evidence="8">DSM 24579</strain>
    </source>
</reference>
<sequence>MISIIIPVINEEDGILKLLGHLQNSSSHFISEIIVVDGGSTDNTTDLLQQSTNVQLIKSEKGRARQMNAGAQAAKCEILYFLHADSYPPQNFDKLIVTQFQKGNKAGCFCMRFDHSHWLLKFSGWCTRFNYKICRGGDQSLFVSKTLFEEIGGFNEDFVIYEDNDFIEKLYQKKQFTIIKKWLTTSARRYEECGVWTLQYFFLRIHLKKCFGAGPEELHRFYKQKVQV</sequence>
<dbReference type="PANTHER" id="PTHR43646">
    <property type="entry name" value="GLYCOSYLTRANSFERASE"/>
    <property type="match status" value="1"/>
</dbReference>
<evidence type="ECO:0000256" key="4">
    <source>
        <dbReference type="ARBA" id="ARBA00022679"/>
    </source>
</evidence>
<dbReference type="STRING" id="1073325.SAMN05444483_1072"/>
<dbReference type="InterPro" id="IPR029044">
    <property type="entry name" value="Nucleotide-diphossugar_trans"/>
</dbReference>